<feature type="region of interest" description="Disordered" evidence="1">
    <location>
        <begin position="126"/>
        <end position="174"/>
    </location>
</feature>
<feature type="compositionally biased region" description="Basic and acidic residues" evidence="1">
    <location>
        <begin position="138"/>
        <end position="170"/>
    </location>
</feature>
<dbReference type="AlphaFoldDB" id="A0A9Q0B8W1"/>
<feature type="region of interest" description="Disordered" evidence="1">
    <location>
        <begin position="97"/>
        <end position="116"/>
    </location>
</feature>
<dbReference type="GeneID" id="75831954"/>
<organism evidence="2 3">
    <name type="scientific">Emericellopsis cladophorae</name>
    <dbReference type="NCBI Taxonomy" id="2686198"/>
    <lineage>
        <taxon>Eukaryota</taxon>
        <taxon>Fungi</taxon>
        <taxon>Dikarya</taxon>
        <taxon>Ascomycota</taxon>
        <taxon>Pezizomycotina</taxon>
        <taxon>Sordariomycetes</taxon>
        <taxon>Hypocreomycetidae</taxon>
        <taxon>Hypocreales</taxon>
        <taxon>Bionectriaceae</taxon>
        <taxon>Emericellopsis</taxon>
    </lineage>
</organism>
<feature type="region of interest" description="Disordered" evidence="1">
    <location>
        <begin position="72"/>
        <end position="92"/>
    </location>
</feature>
<evidence type="ECO:0000313" key="2">
    <source>
        <dbReference type="EMBL" id="KAI6777562.1"/>
    </source>
</evidence>
<accession>A0A9Q0B8W1</accession>
<feature type="region of interest" description="Disordered" evidence="1">
    <location>
        <begin position="1"/>
        <end position="22"/>
    </location>
</feature>
<comment type="caution">
    <text evidence="2">The sequence shown here is derived from an EMBL/GenBank/DDBJ whole genome shotgun (WGS) entry which is preliminary data.</text>
</comment>
<reference evidence="2" key="1">
    <citation type="journal article" date="2021" name="J Fungi (Basel)">
        <title>Genomic and Metabolomic Analyses of the Marine Fungus Emericellopsis cladophorae: Insights into Saltwater Adaptability Mechanisms and Its Biosynthetic Potential.</title>
        <authorList>
            <person name="Goncalves M.F.M."/>
            <person name="Hilario S."/>
            <person name="Van de Peer Y."/>
            <person name="Esteves A.C."/>
            <person name="Alves A."/>
        </authorList>
    </citation>
    <scope>NUCLEOTIDE SEQUENCE</scope>
    <source>
        <strain evidence="2">MUM 19.33</strain>
    </source>
</reference>
<dbReference type="EMBL" id="JAGIXG020000193">
    <property type="protein sequence ID" value="KAI6777562.1"/>
    <property type="molecule type" value="Genomic_DNA"/>
</dbReference>
<keyword evidence="3" id="KW-1185">Reference proteome</keyword>
<evidence type="ECO:0000256" key="1">
    <source>
        <dbReference type="SAM" id="MobiDB-lite"/>
    </source>
</evidence>
<gene>
    <name evidence="2" type="ORF">J7T54_005471</name>
</gene>
<reference evidence="2" key="2">
    <citation type="submission" date="2022-07" db="EMBL/GenBank/DDBJ databases">
        <authorList>
            <person name="Goncalves M.F.M."/>
            <person name="Hilario S."/>
            <person name="Van De Peer Y."/>
            <person name="Esteves A.C."/>
            <person name="Alves A."/>
        </authorList>
    </citation>
    <scope>NUCLEOTIDE SEQUENCE</scope>
    <source>
        <strain evidence="2">MUM 19.33</strain>
    </source>
</reference>
<dbReference type="Proteomes" id="UP001055219">
    <property type="component" value="Unassembled WGS sequence"/>
</dbReference>
<protein>
    <submittedName>
        <fullName evidence="2">Uncharacterized protein</fullName>
    </submittedName>
</protein>
<proteinExistence type="predicted"/>
<name>A0A9Q0B8W1_9HYPO</name>
<evidence type="ECO:0000313" key="3">
    <source>
        <dbReference type="Proteomes" id="UP001055219"/>
    </source>
</evidence>
<sequence>MDILGDAASVEPGRPASHAEWSTHRCVSATMSPEFWLEDGSRVQLMEANRRTNLRKDVMRWTSPSQLIISISFGNMSPGDRTPTDSADEYSASAHIARDPTHDAEAQEPNRLPSTTTATAHSLCVDHGFEPATGGHPHVSEDGATKPGEARPRGSEDTSKMSHEPFKPEEPTFQPTHHLQNIRADPNSVQFLVSTKNQTCSAKDVEVGDGSLQIVASGEEALARIAEALGSPQSISAARQSSQVSRFDSYGRGQVLGTAQMQREQDSNRK</sequence>
<dbReference type="RefSeq" id="XP_051358418.1">
    <property type="nucleotide sequence ID" value="XM_051510709.1"/>
</dbReference>